<organism evidence="1 2">
    <name type="scientific">Mariprofundus ferrooxydans PV-1</name>
    <dbReference type="NCBI Taxonomy" id="314345"/>
    <lineage>
        <taxon>Bacteria</taxon>
        <taxon>Pseudomonadati</taxon>
        <taxon>Pseudomonadota</taxon>
        <taxon>Candidatius Mariprofundia</taxon>
        <taxon>Mariprofundales</taxon>
        <taxon>Mariprofundaceae</taxon>
        <taxon>Mariprofundus</taxon>
    </lineage>
</organism>
<feature type="non-terminal residue" evidence="1">
    <location>
        <position position="25"/>
    </location>
</feature>
<accession>Q0EWE1</accession>
<gene>
    <name evidence="1" type="ORF">SPV1_02793</name>
</gene>
<reference evidence="1 2" key="1">
    <citation type="submission" date="2006-09" db="EMBL/GenBank/DDBJ databases">
        <authorList>
            <person name="Emerson D."/>
            <person name="Ferriera S."/>
            <person name="Johnson J."/>
            <person name="Kravitz S."/>
            <person name="Halpern A."/>
            <person name="Remington K."/>
            <person name="Beeson K."/>
            <person name="Tran B."/>
            <person name="Rogers Y.-H."/>
            <person name="Friedman R."/>
            <person name="Venter J.C."/>
        </authorList>
    </citation>
    <scope>NUCLEOTIDE SEQUENCE [LARGE SCALE GENOMIC DNA]</scope>
    <source>
        <strain evidence="1 2">PV-1</strain>
    </source>
</reference>
<dbReference type="EMBL" id="AATS01000021">
    <property type="protein sequence ID" value="EAU53530.1"/>
    <property type="molecule type" value="Genomic_DNA"/>
</dbReference>
<protein>
    <submittedName>
        <fullName evidence="1">Uncharacterized protein</fullName>
    </submittedName>
</protein>
<sequence>MMYITRSEMILRFGEGEMIQLTDRS</sequence>
<dbReference type="HOGENOM" id="CLU_3422077_0_0_0"/>
<keyword evidence="2" id="KW-1185">Reference proteome</keyword>
<evidence type="ECO:0000313" key="1">
    <source>
        <dbReference type="EMBL" id="EAU53530.1"/>
    </source>
</evidence>
<comment type="caution">
    <text evidence="1">The sequence shown here is derived from an EMBL/GenBank/DDBJ whole genome shotgun (WGS) entry which is preliminary data.</text>
</comment>
<evidence type="ECO:0000313" key="2">
    <source>
        <dbReference type="Proteomes" id="UP000005297"/>
    </source>
</evidence>
<dbReference type="AlphaFoldDB" id="Q0EWE1"/>
<proteinExistence type="predicted"/>
<dbReference type="InParanoid" id="Q0EWE1"/>
<dbReference type="Proteomes" id="UP000005297">
    <property type="component" value="Unassembled WGS sequence"/>
</dbReference>
<name>Q0EWE1_9PROT</name>